<gene>
    <name evidence="9" type="ORF">C5F44_00715</name>
</gene>
<comment type="caution">
    <text evidence="9">The sequence shown here is derived from an EMBL/GenBank/DDBJ whole genome shotgun (WGS) entry which is preliminary data.</text>
</comment>
<protein>
    <submittedName>
        <fullName evidence="9">Cytochrome C</fullName>
    </submittedName>
</protein>
<evidence type="ECO:0000256" key="2">
    <source>
        <dbReference type="ARBA" id="ARBA00022617"/>
    </source>
</evidence>
<sequence length="161" mass="16245">MLYFRQSASQGARPMKFARLAIVAALIGAGGAAVQADPTDPNAILRANVMKDIGGAMKVLGDIAGGKTAYDAAAAEAAKAKLVADAAAIPEAFKTEGAADPESEAKPEIWTGWDDFLKKAGALEAAAGAADVGSVGAIKASMGALGGACKDCHTTYRTMKM</sequence>
<dbReference type="AlphaFoldDB" id="A0A2T4JEU9"/>
<feature type="signal peptide" evidence="8">
    <location>
        <begin position="1"/>
        <end position="36"/>
    </location>
</feature>
<dbReference type="GO" id="GO:0022900">
    <property type="term" value="P:electron transport chain"/>
    <property type="evidence" value="ECO:0007669"/>
    <property type="project" value="InterPro"/>
</dbReference>
<reference evidence="9 10" key="1">
    <citation type="submission" date="2018-03" db="EMBL/GenBank/DDBJ databases">
        <title>Rhodobacter blasticus.</title>
        <authorList>
            <person name="Meyer T.E."/>
            <person name="Miller S."/>
            <person name="Lodha T."/>
            <person name="Gandham S."/>
            <person name="Chintalapati S."/>
            <person name="Chintalapati V.R."/>
        </authorList>
    </citation>
    <scope>NUCLEOTIDE SEQUENCE [LARGE SCALE GENOMIC DNA]</scope>
    <source>
        <strain evidence="9 10">DSM 2131</strain>
    </source>
</reference>
<keyword evidence="10" id="KW-1185">Reference proteome</keyword>
<keyword evidence="3 6" id="KW-0479">Metal-binding</keyword>
<evidence type="ECO:0000256" key="1">
    <source>
        <dbReference type="ARBA" id="ARBA00022448"/>
    </source>
</evidence>
<evidence type="ECO:0000256" key="3">
    <source>
        <dbReference type="ARBA" id="ARBA00022723"/>
    </source>
</evidence>
<accession>A0A2T4JEU9</accession>
<dbReference type="GO" id="GO:0009055">
    <property type="term" value="F:electron transfer activity"/>
    <property type="evidence" value="ECO:0007669"/>
    <property type="project" value="InterPro"/>
</dbReference>
<dbReference type="InterPro" id="IPR012127">
    <property type="entry name" value="Cyt_c_prime"/>
</dbReference>
<feature type="binding site" description="covalent" evidence="7">
    <location>
        <position position="152"/>
    </location>
    <ligand>
        <name>heme c</name>
        <dbReference type="ChEBI" id="CHEBI:61717"/>
    </ligand>
</feature>
<evidence type="ECO:0000256" key="4">
    <source>
        <dbReference type="ARBA" id="ARBA00022982"/>
    </source>
</evidence>
<keyword evidence="4" id="KW-0249">Electron transport</keyword>
<dbReference type="PRINTS" id="PR00608">
    <property type="entry name" value="CYTCHROMECII"/>
</dbReference>
<proteinExistence type="predicted"/>
<evidence type="ECO:0000256" key="6">
    <source>
        <dbReference type="PIRSR" id="PIRSR000027-1"/>
    </source>
</evidence>
<name>A0A2T4JEU9_FUSBL</name>
<feature type="binding site" description="covalent" evidence="7">
    <location>
        <position position="149"/>
    </location>
    <ligand>
        <name>heme c</name>
        <dbReference type="ChEBI" id="CHEBI:61717"/>
    </ligand>
</feature>
<dbReference type="GO" id="GO:0005506">
    <property type="term" value="F:iron ion binding"/>
    <property type="evidence" value="ECO:0007669"/>
    <property type="project" value="InterPro"/>
</dbReference>
<comment type="PTM">
    <text evidence="7">Binds 1 heme group per subunit.</text>
</comment>
<dbReference type="InterPro" id="IPR015984">
    <property type="entry name" value="Cyt_c_prime_subgr"/>
</dbReference>
<dbReference type="InterPro" id="IPR002321">
    <property type="entry name" value="Cyt_c_II"/>
</dbReference>
<dbReference type="Proteomes" id="UP000241362">
    <property type="component" value="Unassembled WGS sequence"/>
</dbReference>
<dbReference type="PROSITE" id="PS51009">
    <property type="entry name" value="CYTCII"/>
    <property type="match status" value="1"/>
</dbReference>
<feature type="chain" id="PRO_5015436803" evidence="8">
    <location>
        <begin position="37"/>
        <end position="161"/>
    </location>
</feature>
<dbReference type="Gene3D" id="1.20.120.10">
    <property type="entry name" value="Cytochrome c/b562"/>
    <property type="match status" value="1"/>
</dbReference>
<keyword evidence="2 7" id="KW-0349">Heme</keyword>
<dbReference type="SUPFAM" id="SSF47175">
    <property type="entry name" value="Cytochromes"/>
    <property type="match status" value="1"/>
</dbReference>
<evidence type="ECO:0000256" key="5">
    <source>
        <dbReference type="ARBA" id="ARBA00023004"/>
    </source>
</evidence>
<dbReference type="Pfam" id="PF01322">
    <property type="entry name" value="Cytochrom_C_2"/>
    <property type="match status" value="1"/>
</dbReference>
<dbReference type="GO" id="GO:0020037">
    <property type="term" value="F:heme binding"/>
    <property type="evidence" value="ECO:0007669"/>
    <property type="project" value="InterPro"/>
</dbReference>
<keyword evidence="8" id="KW-0732">Signal</keyword>
<dbReference type="InterPro" id="IPR010980">
    <property type="entry name" value="Cyt_c/b562"/>
</dbReference>
<organism evidence="9 10">
    <name type="scientific">Fuscovulum blasticum DSM 2131</name>
    <dbReference type="NCBI Taxonomy" id="1188250"/>
    <lineage>
        <taxon>Bacteria</taxon>
        <taxon>Pseudomonadati</taxon>
        <taxon>Pseudomonadota</taxon>
        <taxon>Alphaproteobacteria</taxon>
        <taxon>Rhodobacterales</taxon>
        <taxon>Paracoccaceae</taxon>
        <taxon>Pseudogemmobacter</taxon>
    </lineage>
</organism>
<dbReference type="GO" id="GO:0042597">
    <property type="term" value="C:periplasmic space"/>
    <property type="evidence" value="ECO:0007669"/>
    <property type="project" value="InterPro"/>
</dbReference>
<keyword evidence="5 6" id="KW-0408">Iron</keyword>
<evidence type="ECO:0000256" key="8">
    <source>
        <dbReference type="SAM" id="SignalP"/>
    </source>
</evidence>
<evidence type="ECO:0000313" key="10">
    <source>
        <dbReference type="Proteomes" id="UP000241362"/>
    </source>
</evidence>
<evidence type="ECO:0000256" key="7">
    <source>
        <dbReference type="PIRSR" id="PIRSR000027-2"/>
    </source>
</evidence>
<evidence type="ECO:0000313" key="9">
    <source>
        <dbReference type="EMBL" id="PTE16416.1"/>
    </source>
</evidence>
<feature type="binding site" description="axial binding residue" evidence="6">
    <location>
        <position position="153"/>
    </location>
    <ligand>
        <name>heme c</name>
        <dbReference type="ChEBI" id="CHEBI:61717"/>
    </ligand>
    <ligandPart>
        <name>Fe</name>
        <dbReference type="ChEBI" id="CHEBI:18248"/>
    </ligandPart>
</feature>
<dbReference type="PIRSF" id="PIRSF000027">
    <property type="entry name" value="Cytc_c_prime"/>
    <property type="match status" value="1"/>
</dbReference>
<dbReference type="EMBL" id="PZKE01000001">
    <property type="protein sequence ID" value="PTE16416.1"/>
    <property type="molecule type" value="Genomic_DNA"/>
</dbReference>
<keyword evidence="1" id="KW-0813">Transport</keyword>